<accession>A0A935TBB8</accession>
<dbReference type="GO" id="GO:0046872">
    <property type="term" value="F:metal ion binding"/>
    <property type="evidence" value="ECO:0007669"/>
    <property type="project" value="UniProtKB-KW"/>
</dbReference>
<organism evidence="3 4">
    <name type="scientific">Candidatus Accumulibacter affinis</name>
    <dbReference type="NCBI Taxonomy" id="2954384"/>
    <lineage>
        <taxon>Bacteria</taxon>
        <taxon>Pseudomonadati</taxon>
        <taxon>Pseudomonadota</taxon>
        <taxon>Betaproteobacteria</taxon>
        <taxon>Candidatus Accumulibacter</taxon>
    </lineage>
</organism>
<evidence type="ECO:0000256" key="2">
    <source>
        <dbReference type="ARBA" id="ARBA00023239"/>
    </source>
</evidence>
<dbReference type="Proteomes" id="UP000706151">
    <property type="component" value="Unassembled WGS sequence"/>
</dbReference>
<protein>
    <submittedName>
        <fullName evidence="3">CbiX/SirB N-terminal domain-containing protein</fullName>
    </submittedName>
</protein>
<dbReference type="PANTHER" id="PTHR33542">
    <property type="entry name" value="SIROHYDROCHLORIN FERROCHELATASE, CHLOROPLASTIC"/>
    <property type="match status" value="1"/>
</dbReference>
<name>A0A935TBB8_9PROT</name>
<dbReference type="PANTHER" id="PTHR33542:SF3">
    <property type="entry name" value="SIROHYDROCHLORIN FERROCHELATASE, CHLOROPLASTIC"/>
    <property type="match status" value="1"/>
</dbReference>
<dbReference type="SUPFAM" id="SSF53800">
    <property type="entry name" value="Chelatase"/>
    <property type="match status" value="1"/>
</dbReference>
<dbReference type="InterPro" id="IPR002762">
    <property type="entry name" value="CbiX-like"/>
</dbReference>
<dbReference type="InterPro" id="IPR050963">
    <property type="entry name" value="Sirohydro_Cobaltochel/CbiX"/>
</dbReference>
<dbReference type="EMBL" id="JADJOT010000010">
    <property type="protein sequence ID" value="MBK7955461.1"/>
    <property type="molecule type" value="Genomic_DNA"/>
</dbReference>
<dbReference type="CDD" id="cd03416">
    <property type="entry name" value="CbiX_SirB_N"/>
    <property type="match status" value="1"/>
</dbReference>
<dbReference type="Pfam" id="PF01903">
    <property type="entry name" value="CbiX"/>
    <property type="match status" value="1"/>
</dbReference>
<evidence type="ECO:0000313" key="4">
    <source>
        <dbReference type="Proteomes" id="UP000706151"/>
    </source>
</evidence>
<keyword evidence="2" id="KW-0456">Lyase</keyword>
<sequence>MPRTALILFAHGARDPQWADPLHRVCAAVREQSPEMRVELAFLEFMKPDLRACAESLVAEHFERILVMPMFIASGGHLKRDVPLLLEELRKHHPRTCFAVAAAIGEAEPVVQAMARHALTLASG</sequence>
<evidence type="ECO:0000313" key="3">
    <source>
        <dbReference type="EMBL" id="MBK7955461.1"/>
    </source>
</evidence>
<evidence type="ECO:0000256" key="1">
    <source>
        <dbReference type="ARBA" id="ARBA00022723"/>
    </source>
</evidence>
<comment type="caution">
    <text evidence="3">The sequence shown here is derived from an EMBL/GenBank/DDBJ whole genome shotgun (WGS) entry which is preliminary data.</text>
</comment>
<proteinExistence type="predicted"/>
<dbReference type="Gene3D" id="3.40.50.1400">
    <property type="match status" value="1"/>
</dbReference>
<dbReference type="GO" id="GO:0016829">
    <property type="term" value="F:lyase activity"/>
    <property type="evidence" value="ECO:0007669"/>
    <property type="project" value="UniProtKB-KW"/>
</dbReference>
<dbReference type="AlphaFoldDB" id="A0A935TBB8"/>
<keyword evidence="1" id="KW-0479">Metal-binding</keyword>
<reference evidence="3 4" key="1">
    <citation type="submission" date="2020-10" db="EMBL/GenBank/DDBJ databases">
        <title>Connecting structure to function with the recovery of over 1000 high-quality activated sludge metagenome-assembled genomes encoding full-length rRNA genes using long-read sequencing.</title>
        <authorList>
            <person name="Singleton C.M."/>
            <person name="Petriglieri F."/>
            <person name="Kristensen J.M."/>
            <person name="Kirkegaard R.H."/>
            <person name="Michaelsen T.Y."/>
            <person name="Andersen M.H."/>
            <person name="Karst S.M."/>
            <person name="Dueholm M.S."/>
            <person name="Nielsen P.H."/>
            <person name="Albertsen M."/>
        </authorList>
    </citation>
    <scope>NUCLEOTIDE SEQUENCE [LARGE SCALE GENOMIC DNA]</scope>
    <source>
        <strain evidence="3">Fred_18-Q3-R57-64_BAT3C.720</strain>
    </source>
</reference>
<gene>
    <name evidence="3" type="ORF">IPK02_16770</name>
</gene>